<evidence type="ECO:0000313" key="1">
    <source>
        <dbReference type="EMBL" id="QIS37460.1"/>
    </source>
</evidence>
<accession>A0A6H0AEI4</accession>
<dbReference type="AlphaFoldDB" id="A0A6H0AEI4"/>
<reference evidence="1" key="1">
    <citation type="submission" date="2019-09" db="EMBL/GenBank/DDBJ databases">
        <authorList>
            <person name="Zhou D."/>
        </authorList>
    </citation>
    <scope>NUCLEOTIDE SEQUENCE</scope>
    <source>
        <strain evidence="1">1607-10029</strain>
        <plasmid evidence="1">p710029-qnrS</plasmid>
    </source>
</reference>
<geneLocation type="plasmid" evidence="1">
    <name>p710029-qnrS</name>
</geneLocation>
<organism evidence="1">
    <name type="scientific">Aeromonas caviae</name>
    <name type="common">Aeromonas punctata</name>
    <dbReference type="NCBI Taxonomy" id="648"/>
    <lineage>
        <taxon>Bacteria</taxon>
        <taxon>Pseudomonadati</taxon>
        <taxon>Pseudomonadota</taxon>
        <taxon>Gammaproteobacteria</taxon>
        <taxon>Aeromonadales</taxon>
        <taxon>Aeromonadaceae</taxon>
        <taxon>Aeromonas</taxon>
    </lineage>
</organism>
<sequence>MLVSSSALLRVLDCTIYNHYAAAFWIAQSKVRGSRRAREPRDLVSLAEGQKPLQNRKISYVRKNMGGLELGQDSQFASVCRRLC</sequence>
<name>A0A6H0AEI4_AERCA</name>
<proteinExistence type="predicted"/>
<keyword evidence="1" id="KW-0614">Plasmid</keyword>
<dbReference type="EMBL" id="MN477222">
    <property type="protein sequence ID" value="QIS37460.1"/>
    <property type="molecule type" value="Genomic_DNA"/>
</dbReference>
<protein>
    <submittedName>
        <fullName evidence="1">Uncharacterized protein</fullName>
    </submittedName>
</protein>